<dbReference type="Gene3D" id="1.50.40.10">
    <property type="entry name" value="Mitochondrial carrier domain"/>
    <property type="match status" value="1"/>
</dbReference>
<name>A0A915HVZ7_ROMCU</name>
<dbReference type="PROSITE" id="PS50920">
    <property type="entry name" value="SOLCAR"/>
    <property type="match status" value="1"/>
</dbReference>
<dbReference type="Pfam" id="PF00153">
    <property type="entry name" value="Mito_carr"/>
    <property type="match status" value="1"/>
</dbReference>
<evidence type="ECO:0000256" key="5">
    <source>
        <dbReference type="ARBA" id="ARBA00022737"/>
    </source>
</evidence>
<keyword evidence="8" id="KW-0496">Mitochondrion</keyword>
<keyword evidence="5" id="KW-0677">Repeat</keyword>
<reference evidence="13" key="1">
    <citation type="submission" date="2022-11" db="UniProtKB">
        <authorList>
            <consortium name="WormBaseParasite"/>
        </authorList>
    </citation>
    <scope>IDENTIFICATION</scope>
</reference>
<feature type="repeat" description="Solcar" evidence="10">
    <location>
        <begin position="6"/>
        <end position="86"/>
    </location>
</feature>
<sequence length="154" mass="17855">MRCDKKRPYRDFVCGWGAAFIEMSLTFPLNKLIFRQQLFNISAGQAAGQIRSEGIRFLYRGLLPPLCQKAASRSIMFGMFDRFSTMAGCKNGTEKYFTPCHAFCALLAGTSEAVLVPFERVQTLMQCQRYHNHFKNTFHAFVEVKKFGYREFYR</sequence>
<dbReference type="SUPFAM" id="SSF103506">
    <property type="entry name" value="Mitochondrial carrier"/>
    <property type="match status" value="1"/>
</dbReference>
<dbReference type="OMA" id="PCHAFCA"/>
<proteinExistence type="inferred from homology"/>
<dbReference type="WBParaSite" id="nRc.2.0.1.t05727-RA">
    <property type="protein sequence ID" value="nRc.2.0.1.t05727-RA"/>
    <property type="gene ID" value="nRc.2.0.1.g05727"/>
</dbReference>
<evidence type="ECO:0000256" key="9">
    <source>
        <dbReference type="ARBA" id="ARBA00023136"/>
    </source>
</evidence>
<accession>A0A915HVZ7</accession>
<evidence type="ECO:0000256" key="2">
    <source>
        <dbReference type="ARBA" id="ARBA00006375"/>
    </source>
</evidence>
<organism evidence="12 13">
    <name type="scientific">Romanomermis culicivorax</name>
    <name type="common">Nematode worm</name>
    <dbReference type="NCBI Taxonomy" id="13658"/>
    <lineage>
        <taxon>Eukaryota</taxon>
        <taxon>Metazoa</taxon>
        <taxon>Ecdysozoa</taxon>
        <taxon>Nematoda</taxon>
        <taxon>Enoplea</taxon>
        <taxon>Dorylaimia</taxon>
        <taxon>Mermithida</taxon>
        <taxon>Mermithoidea</taxon>
        <taxon>Mermithidae</taxon>
        <taxon>Romanomermis</taxon>
    </lineage>
</organism>
<evidence type="ECO:0000256" key="10">
    <source>
        <dbReference type="PROSITE-ProRule" id="PRU00282"/>
    </source>
</evidence>
<comment type="subcellular location">
    <subcellularLocation>
        <location evidence="1">Mitochondrion inner membrane</location>
        <topology evidence="1">Multi-pass membrane protein</topology>
    </subcellularLocation>
</comment>
<evidence type="ECO:0000256" key="8">
    <source>
        <dbReference type="ARBA" id="ARBA00023128"/>
    </source>
</evidence>
<evidence type="ECO:0000256" key="6">
    <source>
        <dbReference type="ARBA" id="ARBA00022792"/>
    </source>
</evidence>
<dbReference type="InterPro" id="IPR052465">
    <property type="entry name" value="Mito_NAD+_Carrier"/>
</dbReference>
<evidence type="ECO:0000256" key="3">
    <source>
        <dbReference type="ARBA" id="ARBA00022448"/>
    </source>
</evidence>
<dbReference type="AlphaFoldDB" id="A0A915HVZ7"/>
<dbReference type="GO" id="GO:0051724">
    <property type="term" value="F:NAD transmembrane transporter activity"/>
    <property type="evidence" value="ECO:0007669"/>
    <property type="project" value="TreeGrafter"/>
</dbReference>
<keyword evidence="9 10" id="KW-0472">Membrane</keyword>
<evidence type="ECO:0000313" key="12">
    <source>
        <dbReference type="Proteomes" id="UP000887565"/>
    </source>
</evidence>
<keyword evidence="4 10" id="KW-0812">Transmembrane</keyword>
<dbReference type="InterPro" id="IPR018108">
    <property type="entry name" value="MCP_transmembrane"/>
</dbReference>
<evidence type="ECO:0000256" key="1">
    <source>
        <dbReference type="ARBA" id="ARBA00004448"/>
    </source>
</evidence>
<evidence type="ECO:0000256" key="11">
    <source>
        <dbReference type="RuleBase" id="RU000488"/>
    </source>
</evidence>
<evidence type="ECO:0000313" key="13">
    <source>
        <dbReference type="WBParaSite" id="nRc.2.0.1.t05727-RA"/>
    </source>
</evidence>
<keyword evidence="3 11" id="KW-0813">Transport</keyword>
<comment type="similarity">
    <text evidence="2 11">Belongs to the mitochondrial carrier (TC 2.A.29) family.</text>
</comment>
<protein>
    <submittedName>
        <fullName evidence="13">Mitochondrial carrier protein</fullName>
    </submittedName>
</protein>
<keyword evidence="6" id="KW-0999">Mitochondrion inner membrane</keyword>
<dbReference type="Proteomes" id="UP000887565">
    <property type="component" value="Unplaced"/>
</dbReference>
<keyword evidence="12" id="KW-1185">Reference proteome</keyword>
<dbReference type="PANTHER" id="PTHR46131:SF1">
    <property type="entry name" value="SD08549P"/>
    <property type="match status" value="1"/>
</dbReference>
<dbReference type="InterPro" id="IPR023395">
    <property type="entry name" value="MCP_dom_sf"/>
</dbReference>
<dbReference type="GO" id="GO:0005743">
    <property type="term" value="C:mitochondrial inner membrane"/>
    <property type="evidence" value="ECO:0007669"/>
    <property type="project" value="UniProtKB-SubCell"/>
</dbReference>
<keyword evidence="7" id="KW-1133">Transmembrane helix</keyword>
<evidence type="ECO:0000256" key="7">
    <source>
        <dbReference type="ARBA" id="ARBA00022989"/>
    </source>
</evidence>
<evidence type="ECO:0000256" key="4">
    <source>
        <dbReference type="ARBA" id="ARBA00022692"/>
    </source>
</evidence>
<dbReference type="PANTHER" id="PTHR46131">
    <property type="entry name" value="SD08549P"/>
    <property type="match status" value="1"/>
</dbReference>